<feature type="signal peptide" evidence="1">
    <location>
        <begin position="1"/>
        <end position="22"/>
    </location>
</feature>
<keyword evidence="3" id="KW-1185">Reference proteome</keyword>
<organism evidence="2 3">
    <name type="scientific">Ectopseudomonas mendocina</name>
    <name type="common">Pseudomonas mendocina</name>
    <dbReference type="NCBI Taxonomy" id="300"/>
    <lineage>
        <taxon>Bacteria</taxon>
        <taxon>Pseudomonadati</taxon>
        <taxon>Pseudomonadota</taxon>
        <taxon>Gammaproteobacteria</taxon>
        <taxon>Pseudomonadales</taxon>
        <taxon>Pseudomonadaceae</taxon>
        <taxon>Ectopseudomonas</taxon>
    </lineage>
</organism>
<keyword evidence="1" id="KW-0732">Signal</keyword>
<dbReference type="Pfam" id="PF11075">
    <property type="entry name" value="DUF2780"/>
    <property type="match status" value="1"/>
</dbReference>
<name>A0ABZ2RH39_ECTME</name>
<accession>A0ABZ2RH39</accession>
<evidence type="ECO:0000256" key="1">
    <source>
        <dbReference type="SAM" id="SignalP"/>
    </source>
</evidence>
<evidence type="ECO:0000313" key="3">
    <source>
        <dbReference type="Proteomes" id="UP001476583"/>
    </source>
</evidence>
<protein>
    <submittedName>
        <fullName evidence="2">DUF2780 domain-containing protein</fullName>
    </submittedName>
</protein>
<sequence>MKISRSVVLASVLSLGVSPVFAAGFNLNDAAGALSTLSGGKAATGSTAQTANLISALSDLNVTPQQAVGGTGAMLSLAKNQLSGTDYSQLTQSVPGVEKLVGSEGLSNLSALSGLLGKKNTATPSSALQDAVGNVQNAADLNSAFSALGMDGGMVSQFAPILLQYLGQQGASNSLLSSLGNIWGAAK</sequence>
<proteinExistence type="predicted"/>
<dbReference type="EMBL" id="CP148074">
    <property type="protein sequence ID" value="WXL26323.1"/>
    <property type="molecule type" value="Genomic_DNA"/>
</dbReference>
<reference evidence="2 3" key="1">
    <citation type="submission" date="2024-03" db="EMBL/GenBank/DDBJ databases">
        <title>Complete genome of BD2.</title>
        <authorList>
            <person name="Cao G."/>
        </authorList>
    </citation>
    <scope>NUCLEOTIDE SEQUENCE [LARGE SCALE GENOMIC DNA]</scope>
    <source>
        <strain evidence="2 3">BD2</strain>
    </source>
</reference>
<dbReference type="InterPro" id="IPR021302">
    <property type="entry name" value="DUF2780_VcgC/VcgE"/>
</dbReference>
<evidence type="ECO:0000313" key="2">
    <source>
        <dbReference type="EMBL" id="WXL26323.1"/>
    </source>
</evidence>
<feature type="chain" id="PRO_5046921498" evidence="1">
    <location>
        <begin position="23"/>
        <end position="187"/>
    </location>
</feature>
<dbReference type="Proteomes" id="UP001476583">
    <property type="component" value="Chromosome"/>
</dbReference>
<gene>
    <name evidence="2" type="ORF">WG219_02215</name>
</gene>